<dbReference type="PANTHER" id="PTHR41339:SF1">
    <property type="entry name" value="SECRETED PROTEIN"/>
    <property type="match status" value="1"/>
</dbReference>
<accession>A0A1W1BF56</accession>
<sequence length="516" mass="57053">MYTFLSASEDVPTQEEVAKLYVATFNRAPDSAGLNYWTKESGLKLSKIGQSFFDQKETKLLYPEGTDSREFVKSVYANLFNRLPDDAGWEYWIEQLDNKIFSKNRFIEAVINGAKDNDKNILSNKAEVGISFASKGLNSVDQAKSIMETITFDKASVTSALSYIDTLGGTILDPTKCTQIDITDMTTDTTWSDNCYTITKGIRVYNGALLTINAGTTLFFEEGIALRVDSALKAVGTTTKPILFTGVKKTMGYWDGLYISHANDNRNEIAYSTIEYGGGGFYGGALYVDGDSIINIHDTTIKHSKTYGFNIGKDVTIANFKNVTSTLNDKAGTLYANNLSKIDNSSNLIGNTNDYLFVNGEDITTNQTWSNLTVPVFFFKSDIRVYDDALLTIKPNTTFLSAEGFQLRVDSAIESIGTVNEPIIFKAKELNSYWDGLIIYESNDKRNEIAYTKVLNAGGGFYKGAIHISGISQMNIHNSTIANSKTNGIYIGRYATVTESDNSFSDNIGEDIYKEN</sequence>
<organism evidence="2">
    <name type="scientific">hydrothermal vent metagenome</name>
    <dbReference type="NCBI Taxonomy" id="652676"/>
    <lineage>
        <taxon>unclassified sequences</taxon>
        <taxon>metagenomes</taxon>
        <taxon>ecological metagenomes</taxon>
    </lineage>
</organism>
<gene>
    <name evidence="2" type="ORF">MNB_SV-9-564</name>
</gene>
<feature type="domain" description="DUF4214" evidence="1">
    <location>
        <begin position="50"/>
        <end position="108"/>
    </location>
</feature>
<dbReference type="AlphaFoldDB" id="A0A1W1BF56"/>
<keyword evidence="2" id="KW-0378">Hydrolase</keyword>
<evidence type="ECO:0000259" key="1">
    <source>
        <dbReference type="Pfam" id="PF13946"/>
    </source>
</evidence>
<protein>
    <submittedName>
        <fullName evidence="2">Proprotein convertase subtilisin/kexin type 7</fullName>
        <ecNumber evidence="2">3.4.21.-</ecNumber>
    </submittedName>
</protein>
<proteinExistence type="predicted"/>
<dbReference type="EMBL" id="FPHG01000014">
    <property type="protein sequence ID" value="SFV52088.1"/>
    <property type="molecule type" value="Genomic_DNA"/>
</dbReference>
<dbReference type="GO" id="GO:0016787">
    <property type="term" value="F:hydrolase activity"/>
    <property type="evidence" value="ECO:0007669"/>
    <property type="project" value="UniProtKB-KW"/>
</dbReference>
<reference evidence="2" key="1">
    <citation type="submission" date="2016-10" db="EMBL/GenBank/DDBJ databases">
        <authorList>
            <person name="de Groot N.N."/>
        </authorList>
    </citation>
    <scope>NUCLEOTIDE SEQUENCE</scope>
</reference>
<dbReference type="EC" id="3.4.21.-" evidence="2"/>
<evidence type="ECO:0000313" key="2">
    <source>
        <dbReference type="EMBL" id="SFV52088.1"/>
    </source>
</evidence>
<dbReference type="Pfam" id="PF13946">
    <property type="entry name" value="DUF4214"/>
    <property type="match status" value="1"/>
</dbReference>
<dbReference type="PANTHER" id="PTHR41339">
    <property type="entry name" value="LIPL48"/>
    <property type="match status" value="1"/>
</dbReference>
<name>A0A1W1BF56_9ZZZZ</name>
<dbReference type="InterPro" id="IPR025282">
    <property type="entry name" value="DUF4214"/>
</dbReference>